<dbReference type="Proteomes" id="UP000625711">
    <property type="component" value="Unassembled WGS sequence"/>
</dbReference>
<reference evidence="2" key="1">
    <citation type="submission" date="2020-08" db="EMBL/GenBank/DDBJ databases">
        <title>Genome sequencing and assembly of the red palm weevil Rhynchophorus ferrugineus.</title>
        <authorList>
            <person name="Dias G.B."/>
            <person name="Bergman C.M."/>
            <person name="Manee M."/>
        </authorList>
    </citation>
    <scope>NUCLEOTIDE SEQUENCE</scope>
    <source>
        <strain evidence="2">AA-2017</strain>
        <tissue evidence="2">Whole larva</tissue>
    </source>
</reference>
<name>A0A834LYH6_RHYFE</name>
<dbReference type="EMBL" id="JAACXV010015271">
    <property type="protein sequence ID" value="KAF7264997.1"/>
    <property type="molecule type" value="Genomic_DNA"/>
</dbReference>
<sequence>MSSHHCPTNGDDEDGRHIVSYKNGWSGDDAATSTIRTCVSPVPRVLTSTLRLVLATWWRRVFEQETRGAQEVGGASRLNPRIRRAL</sequence>
<evidence type="ECO:0000313" key="1">
    <source>
        <dbReference type="EMBL" id="KAF7264997.1"/>
    </source>
</evidence>
<organism evidence="2 3">
    <name type="scientific">Rhynchophorus ferrugineus</name>
    <name type="common">Red palm weevil</name>
    <name type="synonym">Curculio ferrugineus</name>
    <dbReference type="NCBI Taxonomy" id="354439"/>
    <lineage>
        <taxon>Eukaryota</taxon>
        <taxon>Metazoa</taxon>
        <taxon>Ecdysozoa</taxon>
        <taxon>Arthropoda</taxon>
        <taxon>Hexapoda</taxon>
        <taxon>Insecta</taxon>
        <taxon>Pterygota</taxon>
        <taxon>Neoptera</taxon>
        <taxon>Endopterygota</taxon>
        <taxon>Coleoptera</taxon>
        <taxon>Polyphaga</taxon>
        <taxon>Cucujiformia</taxon>
        <taxon>Curculionidae</taxon>
        <taxon>Dryophthorinae</taxon>
        <taxon>Rhynchophorus</taxon>
    </lineage>
</organism>
<comment type="caution">
    <text evidence="2">The sequence shown here is derived from an EMBL/GenBank/DDBJ whole genome shotgun (WGS) entry which is preliminary data.</text>
</comment>
<evidence type="ECO:0000313" key="2">
    <source>
        <dbReference type="EMBL" id="KAF7265001.1"/>
    </source>
</evidence>
<evidence type="ECO:0000313" key="3">
    <source>
        <dbReference type="Proteomes" id="UP000625711"/>
    </source>
</evidence>
<gene>
    <name evidence="2" type="ORF">GWI33_021753</name>
    <name evidence="1" type="ORF">GWI33_021756</name>
</gene>
<proteinExistence type="predicted"/>
<dbReference type="AlphaFoldDB" id="A0A834LYH6"/>
<accession>A0A834LYH6</accession>
<protein>
    <submittedName>
        <fullName evidence="2">Uncharacterized protein</fullName>
    </submittedName>
</protein>
<dbReference type="EMBL" id="JAACXV010015269">
    <property type="protein sequence ID" value="KAF7265001.1"/>
    <property type="molecule type" value="Genomic_DNA"/>
</dbReference>
<keyword evidence="3" id="KW-1185">Reference proteome</keyword>